<keyword evidence="2 8" id="KW-0255">Endonuclease</keyword>
<name>A0A644WI49_9ZZZZ</name>
<proteinExistence type="predicted"/>
<dbReference type="GO" id="GO:0016787">
    <property type="term" value="F:hydrolase activity"/>
    <property type="evidence" value="ECO:0007669"/>
    <property type="project" value="UniProtKB-KW"/>
</dbReference>
<evidence type="ECO:0000256" key="1">
    <source>
        <dbReference type="ARBA" id="ARBA00022722"/>
    </source>
</evidence>
<evidence type="ECO:0000256" key="3">
    <source>
        <dbReference type="ARBA" id="ARBA00022763"/>
    </source>
</evidence>
<evidence type="ECO:0000256" key="6">
    <source>
        <dbReference type="ARBA" id="ARBA00023204"/>
    </source>
</evidence>
<keyword evidence="3" id="KW-0227">DNA damage</keyword>
<gene>
    <name evidence="8" type="primary">uvsE_3</name>
    <name evidence="8" type="ORF">SDC9_49534</name>
</gene>
<organism evidence="8">
    <name type="scientific">bioreactor metagenome</name>
    <dbReference type="NCBI Taxonomy" id="1076179"/>
    <lineage>
        <taxon>unclassified sequences</taxon>
        <taxon>metagenomes</taxon>
        <taxon>ecological metagenomes</taxon>
    </lineage>
</organism>
<dbReference type="GO" id="GO:0004519">
    <property type="term" value="F:endonuclease activity"/>
    <property type="evidence" value="ECO:0007669"/>
    <property type="project" value="UniProtKB-KW"/>
</dbReference>
<keyword evidence="5 8" id="KW-0378">Hydrolase</keyword>
<comment type="caution">
    <text evidence="8">The sequence shown here is derived from an EMBL/GenBank/DDBJ whole genome shotgun (WGS) entry which is preliminary data.</text>
</comment>
<evidence type="ECO:0000256" key="2">
    <source>
        <dbReference type="ARBA" id="ARBA00022759"/>
    </source>
</evidence>
<dbReference type="PANTHER" id="PTHR31290:SF5">
    <property type="entry name" value="UV-DAMAGE ENDONUCLEASE"/>
    <property type="match status" value="1"/>
</dbReference>
<dbReference type="Gene3D" id="3.20.20.150">
    <property type="entry name" value="Divalent-metal-dependent TIM barrel enzymes"/>
    <property type="match status" value="1"/>
</dbReference>
<accession>A0A644WI49</accession>
<dbReference type="AlphaFoldDB" id="A0A644WI49"/>
<keyword evidence="4" id="KW-0228">DNA excision</keyword>
<dbReference type="GO" id="GO:0009411">
    <property type="term" value="P:response to UV"/>
    <property type="evidence" value="ECO:0007669"/>
    <property type="project" value="InterPro"/>
</dbReference>
<dbReference type="NCBIfam" id="TIGR00629">
    <property type="entry name" value="uvde"/>
    <property type="match status" value="1"/>
</dbReference>
<evidence type="ECO:0000256" key="5">
    <source>
        <dbReference type="ARBA" id="ARBA00022801"/>
    </source>
</evidence>
<dbReference type="InterPro" id="IPR036237">
    <property type="entry name" value="Xyl_isomerase-like_sf"/>
</dbReference>
<keyword evidence="1" id="KW-0540">Nuclease</keyword>
<feature type="domain" description="DUF1722" evidence="7">
    <location>
        <begin position="308"/>
        <end position="416"/>
    </location>
</feature>
<evidence type="ECO:0000313" key="8">
    <source>
        <dbReference type="EMBL" id="MPM03269.1"/>
    </source>
</evidence>
<dbReference type="Pfam" id="PF08349">
    <property type="entry name" value="DUF1722"/>
    <property type="match status" value="1"/>
</dbReference>
<dbReference type="EC" id="3.-.-.-" evidence="8"/>
<sequence>MSIGYACLTVGVLNTGIKGCLLKNASEEKLAQLIRHNLTSLKNIIDYNDANNVRLFRISSDVIPFGSSPANTLPWRSLFKEELFLIGSRARKAGIRVSMHPGQYTVLNSPDRQVAERAVDDLAYHSALMDSLEVDFTSKIILHVGGVYGDKKTAMTRFSERYKDLDDSIKRRLVIENDDKSYHIGDVLELGSRLGIPVVYDNLHNKVNCCDPSKNDYYWISQCSASWKHEDGRQKVHYSQQDYLKSTGAHSESIFVAEFLEFFAGLGENKPDIMLEVKDKNLSAIKCINCTTYNKNIKTLELEWSRYKYAVLEKSPNDYKKIRQLLKDKSSYLAIEFYQAIEHAYAQDVITGNGINAALHVWGYFKGMASAKEKERFFNLLRFCKESSPSMVSLKRLLFKLADKYKQEYLLNSYYFI</sequence>
<keyword evidence="6" id="KW-0234">DNA repair</keyword>
<protein>
    <submittedName>
        <fullName evidence="8">UV DNA damage endonuclease</fullName>
        <ecNumber evidence="8">3.-.-.-</ecNumber>
    </submittedName>
</protein>
<dbReference type="InterPro" id="IPR004601">
    <property type="entry name" value="UvdE"/>
</dbReference>
<evidence type="ECO:0000256" key="4">
    <source>
        <dbReference type="ARBA" id="ARBA00022769"/>
    </source>
</evidence>
<dbReference type="GO" id="GO:0006289">
    <property type="term" value="P:nucleotide-excision repair"/>
    <property type="evidence" value="ECO:0007669"/>
    <property type="project" value="InterPro"/>
</dbReference>
<dbReference type="InterPro" id="IPR013560">
    <property type="entry name" value="DUF1722"/>
</dbReference>
<reference evidence="8" key="1">
    <citation type="submission" date="2019-08" db="EMBL/GenBank/DDBJ databases">
        <authorList>
            <person name="Kucharzyk K."/>
            <person name="Murdoch R.W."/>
            <person name="Higgins S."/>
            <person name="Loffler F."/>
        </authorList>
    </citation>
    <scope>NUCLEOTIDE SEQUENCE</scope>
</reference>
<dbReference type="Pfam" id="PF03851">
    <property type="entry name" value="UvdE"/>
    <property type="match status" value="1"/>
</dbReference>
<dbReference type="PANTHER" id="PTHR31290">
    <property type="entry name" value="UV-DAMAGE ENDONUCLEASE"/>
    <property type="match status" value="1"/>
</dbReference>
<dbReference type="SUPFAM" id="SSF51658">
    <property type="entry name" value="Xylose isomerase-like"/>
    <property type="match status" value="1"/>
</dbReference>
<evidence type="ECO:0000259" key="7">
    <source>
        <dbReference type="Pfam" id="PF08349"/>
    </source>
</evidence>
<dbReference type="EMBL" id="VSSQ01000938">
    <property type="protein sequence ID" value="MPM03269.1"/>
    <property type="molecule type" value="Genomic_DNA"/>
</dbReference>